<comment type="catalytic activity">
    <reaction evidence="1">
        <text>(7,8-dihydropterin-6-yl)methyl diphosphate + 4-aminobenzoate = 7,8-dihydropteroate + diphosphate</text>
        <dbReference type="Rhea" id="RHEA:19949"/>
        <dbReference type="ChEBI" id="CHEBI:17836"/>
        <dbReference type="ChEBI" id="CHEBI:17839"/>
        <dbReference type="ChEBI" id="CHEBI:33019"/>
        <dbReference type="ChEBI" id="CHEBI:72950"/>
        <dbReference type="EC" id="2.5.1.15"/>
    </reaction>
</comment>
<dbReference type="GO" id="GO:0046872">
    <property type="term" value="F:metal ion binding"/>
    <property type="evidence" value="ECO:0007669"/>
    <property type="project" value="UniProtKB-KW"/>
</dbReference>
<evidence type="ECO:0000256" key="5">
    <source>
        <dbReference type="ARBA" id="ARBA00022679"/>
    </source>
</evidence>
<sequence length="232" mass="24439">MIDEGADIIDIGGESTRPGFTPVSATTEIGRILPVLRELVSSADVPISVDTMKPDVAQAAIGAGADIINDVYGLRAPGMTELIASSGVSAVIMHMHGDPGTLHSETMEGDAVSEIIDFLKERRTAALDAGIRADRIIMDPGAGFGKSHAQNAEIVEHAGRFSLGHPVLVGVSRKRFLKTQLPDMGADEATAEISLRAVRAGANIVRVHNVAVMRKALEKHLSQTACGQDSDE</sequence>
<evidence type="ECO:0000256" key="8">
    <source>
        <dbReference type="ARBA" id="ARBA00022909"/>
    </source>
</evidence>
<dbReference type="SUPFAM" id="SSF51717">
    <property type="entry name" value="Dihydropteroate synthetase-like"/>
    <property type="match status" value="1"/>
</dbReference>
<dbReference type="PANTHER" id="PTHR20941:SF1">
    <property type="entry name" value="FOLIC ACID SYNTHESIS PROTEIN FOL1"/>
    <property type="match status" value="1"/>
</dbReference>
<evidence type="ECO:0000256" key="6">
    <source>
        <dbReference type="ARBA" id="ARBA00022723"/>
    </source>
</evidence>
<evidence type="ECO:0000256" key="7">
    <source>
        <dbReference type="ARBA" id="ARBA00022842"/>
    </source>
</evidence>
<name>A0A645BB87_9ZZZZ</name>
<gene>
    <name evidence="10" type="primary">folP_21</name>
    <name evidence="10" type="ORF">SDC9_109597</name>
</gene>
<dbReference type="Gene3D" id="3.20.20.20">
    <property type="entry name" value="Dihydropteroate synthase-like"/>
    <property type="match status" value="1"/>
</dbReference>
<keyword evidence="8" id="KW-0289">Folate biosynthesis</keyword>
<evidence type="ECO:0000259" key="9">
    <source>
        <dbReference type="PROSITE" id="PS50972"/>
    </source>
</evidence>
<organism evidence="10">
    <name type="scientific">bioreactor metagenome</name>
    <dbReference type="NCBI Taxonomy" id="1076179"/>
    <lineage>
        <taxon>unclassified sequences</taxon>
        <taxon>metagenomes</taxon>
        <taxon>ecological metagenomes</taxon>
    </lineage>
</organism>
<dbReference type="EC" id="2.5.1.15" evidence="4"/>
<evidence type="ECO:0000256" key="4">
    <source>
        <dbReference type="ARBA" id="ARBA00012458"/>
    </source>
</evidence>
<keyword evidence="5 10" id="KW-0808">Transferase</keyword>
<dbReference type="NCBIfam" id="TIGR01496">
    <property type="entry name" value="DHPS"/>
    <property type="match status" value="1"/>
</dbReference>
<dbReference type="PROSITE" id="PS50972">
    <property type="entry name" value="PTERIN_BINDING"/>
    <property type="match status" value="1"/>
</dbReference>
<protein>
    <recommendedName>
        <fullName evidence="4">dihydropteroate synthase</fullName>
        <ecNumber evidence="4">2.5.1.15</ecNumber>
    </recommendedName>
</protein>
<dbReference type="GO" id="GO:0046656">
    <property type="term" value="P:folic acid biosynthetic process"/>
    <property type="evidence" value="ECO:0007669"/>
    <property type="project" value="UniProtKB-KW"/>
</dbReference>
<evidence type="ECO:0000256" key="2">
    <source>
        <dbReference type="ARBA" id="ARBA00001946"/>
    </source>
</evidence>
<comment type="pathway">
    <text evidence="3">Cofactor biosynthesis; tetrahydrofolate biosynthesis; 7,8-dihydrofolate from 2-amino-4-hydroxy-6-hydroxymethyl-7,8-dihydropteridine diphosphate and 4-aminobenzoate: step 1/2.</text>
</comment>
<accession>A0A645BB87</accession>
<dbReference type="PROSITE" id="PS00793">
    <property type="entry name" value="DHPS_2"/>
    <property type="match status" value="1"/>
</dbReference>
<evidence type="ECO:0000256" key="3">
    <source>
        <dbReference type="ARBA" id="ARBA00004763"/>
    </source>
</evidence>
<keyword evidence="6" id="KW-0479">Metal-binding</keyword>
<comment type="caution">
    <text evidence="10">The sequence shown here is derived from an EMBL/GenBank/DDBJ whole genome shotgun (WGS) entry which is preliminary data.</text>
</comment>
<feature type="domain" description="Pterin-binding" evidence="9">
    <location>
        <begin position="1"/>
        <end position="218"/>
    </location>
</feature>
<comment type="cofactor">
    <cofactor evidence="2">
        <name>Mg(2+)</name>
        <dbReference type="ChEBI" id="CHEBI:18420"/>
    </cofactor>
</comment>
<dbReference type="InterPro" id="IPR011005">
    <property type="entry name" value="Dihydropteroate_synth-like_sf"/>
</dbReference>
<dbReference type="InterPro" id="IPR006390">
    <property type="entry name" value="DHP_synth_dom"/>
</dbReference>
<evidence type="ECO:0000313" key="10">
    <source>
        <dbReference type="EMBL" id="MPM62720.1"/>
    </source>
</evidence>
<dbReference type="EMBL" id="VSSQ01019014">
    <property type="protein sequence ID" value="MPM62720.1"/>
    <property type="molecule type" value="Genomic_DNA"/>
</dbReference>
<dbReference type="GO" id="GO:0005829">
    <property type="term" value="C:cytosol"/>
    <property type="evidence" value="ECO:0007669"/>
    <property type="project" value="TreeGrafter"/>
</dbReference>
<dbReference type="InterPro" id="IPR000489">
    <property type="entry name" value="Pterin-binding_dom"/>
</dbReference>
<proteinExistence type="predicted"/>
<keyword evidence="7" id="KW-0460">Magnesium</keyword>
<dbReference type="InterPro" id="IPR045031">
    <property type="entry name" value="DHP_synth-like"/>
</dbReference>
<dbReference type="GO" id="GO:0004156">
    <property type="term" value="F:dihydropteroate synthase activity"/>
    <property type="evidence" value="ECO:0007669"/>
    <property type="project" value="UniProtKB-EC"/>
</dbReference>
<dbReference type="AlphaFoldDB" id="A0A645BB87"/>
<dbReference type="PANTHER" id="PTHR20941">
    <property type="entry name" value="FOLATE SYNTHESIS PROTEINS"/>
    <property type="match status" value="1"/>
</dbReference>
<evidence type="ECO:0000256" key="1">
    <source>
        <dbReference type="ARBA" id="ARBA00000012"/>
    </source>
</evidence>
<reference evidence="10" key="1">
    <citation type="submission" date="2019-08" db="EMBL/GenBank/DDBJ databases">
        <authorList>
            <person name="Kucharzyk K."/>
            <person name="Murdoch R.W."/>
            <person name="Higgins S."/>
            <person name="Loffler F."/>
        </authorList>
    </citation>
    <scope>NUCLEOTIDE SEQUENCE</scope>
</reference>
<dbReference type="Pfam" id="PF00809">
    <property type="entry name" value="Pterin_bind"/>
    <property type="match status" value="1"/>
</dbReference>
<dbReference type="GO" id="GO:0046654">
    <property type="term" value="P:tetrahydrofolate biosynthetic process"/>
    <property type="evidence" value="ECO:0007669"/>
    <property type="project" value="TreeGrafter"/>
</dbReference>
<dbReference type="CDD" id="cd00739">
    <property type="entry name" value="DHPS"/>
    <property type="match status" value="1"/>
</dbReference>